<dbReference type="OrthoDB" id="9797300at2"/>
<dbReference type="AlphaFoldDB" id="A0A0L0GYG1"/>
<evidence type="ECO:0000256" key="1">
    <source>
        <dbReference type="SAM" id="MobiDB-lite"/>
    </source>
</evidence>
<feature type="region of interest" description="Disordered" evidence="1">
    <location>
        <begin position="402"/>
        <end position="429"/>
    </location>
</feature>
<accession>A0A0L0GYG1</accession>
<dbReference type="EMBL" id="JNGI01000041">
    <property type="protein sequence ID" value="KNC93794.1"/>
    <property type="molecule type" value="Genomic_DNA"/>
</dbReference>
<name>A0A0L0GYG1_9ENTR</name>
<sequence length="533" mass="59270">MAQIVDVHGNPIKTAPLREPQSADLINLRRTFSEHPSRGLDIRKLPRILEAAERGDLRAQSDLFCDMEERDGHIFAEMSKRRRALLTLDWSIKAPRNATAAEKDMAAEANEWFQDLPNFDEFILDMLDGIGHGFSPIEIEWNYTSKSRFWFPKAFHKRPQSWFRTLQDNRDELRLDDYSVDGAPLQPFGWVVHRHKAKAGYLPETGLHRVLCWPYLFKNFSVLDLADFLDVYGFPMRVGKYGNGATERDKNTLLRALMHIGRDAAGIIPDDMAIDFQDAVKGDAKNFQVMIDFCDKTISKAVLGGTLTSQADGQTSTNALGGVHNEVRHDLMASDAKQTGGTLTRGVLYPLLVLNGYQVDPHRMPRFAFDTRELLDLTLFSEAMPALVSMMDIPASWAYEKTGIPQPQEGEPLLRAPSASTPTPQGETLPVAPASQQLPAHIAALTQNVPMEVPPDPAQDAVDSAPGAVFAQNVSTAMNNMLAPLMAALSQGMPPEDAMEKLVELYPQLSTTELTQLTSQALFTMEVWGRINA</sequence>
<gene>
    <name evidence="2" type="ORF">GM31_17930</name>
</gene>
<comment type="caution">
    <text evidence="2">The sequence shown here is derived from an EMBL/GenBank/DDBJ whole genome shotgun (WGS) entry which is preliminary data.</text>
</comment>
<reference evidence="2 3" key="1">
    <citation type="journal article" date="2015" name="Appl. Environ. Microbiol.">
        <title>The Enterobacterium Trabulsiella odontotermitis Presents Novel Adaptations Related to Its Association with Fungus-Growing Termites.</title>
        <authorList>
            <person name="Sapountzis P."/>
            <person name="Gruntjes T."/>
            <person name="Otani S."/>
            <person name="Estevez J."/>
            <person name="da Costa R.R."/>
            <person name="Plunkett G.3rd."/>
            <person name="Perna N.T."/>
            <person name="Poulsen M."/>
        </authorList>
    </citation>
    <scope>NUCLEOTIDE SEQUENCE [LARGE SCALE GENOMIC DNA]</scope>
    <source>
        <strain evidence="2 3">12</strain>
    </source>
</reference>
<keyword evidence="3" id="KW-1185">Reference proteome</keyword>
<evidence type="ECO:0000313" key="3">
    <source>
        <dbReference type="Proteomes" id="UP000037393"/>
    </source>
</evidence>
<dbReference type="Pfam" id="PF06074">
    <property type="entry name" value="Portal_Mu"/>
    <property type="match status" value="1"/>
</dbReference>
<dbReference type="PATRIC" id="fig|379893.4.peg.3642"/>
<dbReference type="InterPro" id="IPR009279">
    <property type="entry name" value="Portal_Mu"/>
</dbReference>
<evidence type="ECO:0000313" key="2">
    <source>
        <dbReference type="EMBL" id="KNC93794.1"/>
    </source>
</evidence>
<dbReference type="RefSeq" id="WP_049856843.1">
    <property type="nucleotide sequence ID" value="NZ_JNGI01000041.1"/>
</dbReference>
<evidence type="ECO:0008006" key="4">
    <source>
        <dbReference type="Google" id="ProtNLM"/>
    </source>
</evidence>
<protein>
    <recommendedName>
        <fullName evidence="4">Mu-like prophage FluMu protein gp29</fullName>
    </recommendedName>
</protein>
<organism evidence="2 3">
    <name type="scientific">Trabulsiella odontotermitis</name>
    <dbReference type="NCBI Taxonomy" id="379893"/>
    <lineage>
        <taxon>Bacteria</taxon>
        <taxon>Pseudomonadati</taxon>
        <taxon>Pseudomonadota</taxon>
        <taxon>Gammaproteobacteria</taxon>
        <taxon>Enterobacterales</taxon>
        <taxon>Enterobacteriaceae</taxon>
        <taxon>Trabulsiella</taxon>
    </lineage>
</organism>
<proteinExistence type="predicted"/>
<dbReference type="Proteomes" id="UP000037393">
    <property type="component" value="Unassembled WGS sequence"/>
</dbReference>